<feature type="non-terminal residue" evidence="1">
    <location>
        <position position="55"/>
    </location>
</feature>
<dbReference type="AlphaFoldDB" id="A0A0K2TRV2"/>
<organism evidence="1">
    <name type="scientific">Lepeophtheirus salmonis</name>
    <name type="common">Salmon louse</name>
    <name type="synonym">Caligus salmonis</name>
    <dbReference type="NCBI Taxonomy" id="72036"/>
    <lineage>
        <taxon>Eukaryota</taxon>
        <taxon>Metazoa</taxon>
        <taxon>Ecdysozoa</taxon>
        <taxon>Arthropoda</taxon>
        <taxon>Crustacea</taxon>
        <taxon>Multicrustacea</taxon>
        <taxon>Hexanauplia</taxon>
        <taxon>Copepoda</taxon>
        <taxon>Siphonostomatoida</taxon>
        <taxon>Caligidae</taxon>
        <taxon>Lepeophtheirus</taxon>
    </lineage>
</organism>
<proteinExistence type="predicted"/>
<name>A0A0K2TRV2_LEPSM</name>
<accession>A0A0K2TRV2</accession>
<protein>
    <submittedName>
        <fullName evidence="1">Uncharacterized protein</fullName>
    </submittedName>
</protein>
<sequence length="55" mass="6567">MSIPNYTMNPRRTYNYNSAKKMTTLYYQLQINGPGRKYTGFTSLIMTIQYHFISF</sequence>
<reference evidence="1" key="1">
    <citation type="submission" date="2014-05" db="EMBL/GenBank/DDBJ databases">
        <authorList>
            <person name="Chronopoulou M."/>
        </authorList>
    </citation>
    <scope>NUCLEOTIDE SEQUENCE</scope>
    <source>
        <tissue evidence="1">Whole organism</tissue>
    </source>
</reference>
<evidence type="ECO:0000313" key="1">
    <source>
        <dbReference type="EMBL" id="CDW28753.1"/>
    </source>
</evidence>
<dbReference type="EMBL" id="HACA01011392">
    <property type="protein sequence ID" value="CDW28753.1"/>
    <property type="molecule type" value="Transcribed_RNA"/>
</dbReference>